<evidence type="ECO:0000256" key="8">
    <source>
        <dbReference type="ARBA" id="ARBA00023002"/>
    </source>
</evidence>
<dbReference type="Proteomes" id="UP001177140">
    <property type="component" value="Unassembled WGS sequence"/>
</dbReference>
<comment type="cofactor">
    <cofactor evidence="1 12">
        <name>heme</name>
        <dbReference type="ChEBI" id="CHEBI:30413"/>
    </cofactor>
</comment>
<evidence type="ECO:0000256" key="2">
    <source>
        <dbReference type="ARBA" id="ARBA00004167"/>
    </source>
</evidence>
<keyword evidence="11 14" id="KW-0472">Membrane</keyword>
<dbReference type="PRINTS" id="PR00463">
    <property type="entry name" value="EP450I"/>
</dbReference>
<feature type="binding site" description="axial binding residue" evidence="12">
    <location>
        <position position="491"/>
    </location>
    <ligand>
        <name>heme</name>
        <dbReference type="ChEBI" id="CHEBI:30413"/>
    </ligand>
    <ligandPart>
        <name>Fe</name>
        <dbReference type="ChEBI" id="CHEBI:18248"/>
    </ligandPart>
</feature>
<keyword evidence="10 13" id="KW-0503">Monooxygenase</keyword>
<keyword evidence="6 12" id="KW-0479">Metal-binding</keyword>
<accession>A0AA41VY59</accession>
<keyword evidence="5 14" id="KW-0812">Transmembrane</keyword>
<dbReference type="GO" id="GO:0005506">
    <property type="term" value="F:iron ion binding"/>
    <property type="evidence" value="ECO:0007669"/>
    <property type="project" value="InterPro"/>
</dbReference>
<dbReference type="GO" id="GO:0016020">
    <property type="term" value="C:membrane"/>
    <property type="evidence" value="ECO:0007669"/>
    <property type="project" value="UniProtKB-SubCell"/>
</dbReference>
<dbReference type="InterPro" id="IPR001128">
    <property type="entry name" value="Cyt_P450"/>
</dbReference>
<evidence type="ECO:0000256" key="11">
    <source>
        <dbReference type="ARBA" id="ARBA00023136"/>
    </source>
</evidence>
<feature type="transmembrane region" description="Helical" evidence="14">
    <location>
        <begin position="20"/>
        <end position="42"/>
    </location>
</feature>
<dbReference type="PANTHER" id="PTHR47944:SF4">
    <property type="entry name" value="OS09G0441700 PROTEIN"/>
    <property type="match status" value="1"/>
</dbReference>
<dbReference type="GO" id="GO:0004497">
    <property type="term" value="F:monooxygenase activity"/>
    <property type="evidence" value="ECO:0007669"/>
    <property type="project" value="UniProtKB-KW"/>
</dbReference>
<evidence type="ECO:0000256" key="5">
    <source>
        <dbReference type="ARBA" id="ARBA00022692"/>
    </source>
</evidence>
<evidence type="ECO:0000256" key="9">
    <source>
        <dbReference type="ARBA" id="ARBA00023004"/>
    </source>
</evidence>
<evidence type="ECO:0000256" key="12">
    <source>
        <dbReference type="PIRSR" id="PIRSR602401-1"/>
    </source>
</evidence>
<name>A0AA41VY59_PAPNU</name>
<proteinExistence type="inferred from homology"/>
<dbReference type="EMBL" id="JAJJMA010317907">
    <property type="protein sequence ID" value="MCL7049593.1"/>
    <property type="molecule type" value="Genomic_DNA"/>
</dbReference>
<organism evidence="15 16">
    <name type="scientific">Papaver nudicaule</name>
    <name type="common">Iceland poppy</name>
    <dbReference type="NCBI Taxonomy" id="74823"/>
    <lineage>
        <taxon>Eukaryota</taxon>
        <taxon>Viridiplantae</taxon>
        <taxon>Streptophyta</taxon>
        <taxon>Embryophyta</taxon>
        <taxon>Tracheophyta</taxon>
        <taxon>Spermatophyta</taxon>
        <taxon>Magnoliopsida</taxon>
        <taxon>Ranunculales</taxon>
        <taxon>Papaveraceae</taxon>
        <taxon>Papaveroideae</taxon>
        <taxon>Papaver</taxon>
    </lineage>
</organism>
<dbReference type="PROSITE" id="PS00086">
    <property type="entry name" value="CYTOCHROME_P450"/>
    <property type="match status" value="1"/>
</dbReference>
<keyword evidence="16" id="KW-1185">Reference proteome</keyword>
<dbReference type="GO" id="GO:0016717">
    <property type="term" value="F:oxidoreductase activity, acting on paired donors, with oxidation of a pair of donors resulting in the reduction of molecular oxygen to two molecules of water"/>
    <property type="evidence" value="ECO:0007669"/>
    <property type="project" value="UniProtKB-ARBA"/>
</dbReference>
<keyword evidence="7 14" id="KW-1133">Transmembrane helix</keyword>
<comment type="similarity">
    <text evidence="3 13">Belongs to the cytochrome P450 family.</text>
</comment>
<dbReference type="AlphaFoldDB" id="A0AA41VY59"/>
<evidence type="ECO:0000256" key="1">
    <source>
        <dbReference type="ARBA" id="ARBA00001971"/>
    </source>
</evidence>
<dbReference type="Gene3D" id="1.10.630.10">
    <property type="entry name" value="Cytochrome P450"/>
    <property type="match status" value="1"/>
</dbReference>
<keyword evidence="4 12" id="KW-0349">Heme</keyword>
<dbReference type="PANTHER" id="PTHR47944">
    <property type="entry name" value="CYTOCHROME P450 98A9"/>
    <property type="match status" value="1"/>
</dbReference>
<dbReference type="InterPro" id="IPR017972">
    <property type="entry name" value="Cyt_P450_CS"/>
</dbReference>
<evidence type="ECO:0000313" key="16">
    <source>
        <dbReference type="Proteomes" id="UP001177140"/>
    </source>
</evidence>
<sequence>MINNISLCPGSLTSLTNLAISTKISFIIFASILLVLIIKFGFNTCRKPPSMSTNAPLPPGPAPWPIVGCVPKLLRSKPAMRWILSLMAEMNTEIACIRLGKVHVIPVTSPELAREFFRKNDERFAQRPKSMGTEYMSHGYLTTVFTPLGDQWKKMKRIMTSELISPARLHWLLVKRTEEAKNLVYFVYNQCTKKSASGGGVVDLRMAIRQYAGNVVRKMVFNRRYFGQGREDGGPGLEEVEQVDAIFTGLSLCYAFCISDYLPYLRWFDFQGHEKMMKKTMKIFNKYHDPIIDQRIRQRRNTNDKLITEKKEPEDLLDVLISLKADGKPLLSTEEIRAQITELFYVAVDNPSNAVEWALAEMINQPDILRKAVEEIDLVVGKERLVQESDLPKLNYMKACAREALRLHPLTSFNIPHMSTADAVVGGYSIPKGSHVMLSRYGLGRNARIWDEPLKFKPERHLRMENGSLANVELAEPDLRFISFSSGRRGCVAIPIGSAMTNMLLATLLQAFDWSAPLGDRYLIDLSESVDDHSMSESLLAQAKPRLPLCIYTME</sequence>
<evidence type="ECO:0000256" key="10">
    <source>
        <dbReference type="ARBA" id="ARBA00023033"/>
    </source>
</evidence>
<dbReference type="GO" id="GO:0033075">
    <property type="term" value="P:isoquinoline alkaloid biosynthetic process"/>
    <property type="evidence" value="ECO:0007669"/>
    <property type="project" value="UniProtKB-ARBA"/>
</dbReference>
<comment type="subcellular location">
    <subcellularLocation>
        <location evidence="2">Membrane</location>
        <topology evidence="2">Single-pass membrane protein</topology>
    </subcellularLocation>
</comment>
<keyword evidence="8 13" id="KW-0560">Oxidoreductase</keyword>
<evidence type="ECO:0000313" key="15">
    <source>
        <dbReference type="EMBL" id="MCL7049593.1"/>
    </source>
</evidence>
<dbReference type="InterPro" id="IPR002401">
    <property type="entry name" value="Cyt_P450_E_grp-I"/>
</dbReference>
<evidence type="ECO:0008006" key="17">
    <source>
        <dbReference type="Google" id="ProtNLM"/>
    </source>
</evidence>
<evidence type="ECO:0000256" key="14">
    <source>
        <dbReference type="SAM" id="Phobius"/>
    </source>
</evidence>
<gene>
    <name evidence="15" type="ORF">MKW94_030904</name>
</gene>
<keyword evidence="9 12" id="KW-0408">Iron</keyword>
<comment type="caution">
    <text evidence="15">The sequence shown here is derived from an EMBL/GenBank/DDBJ whole genome shotgun (WGS) entry which is preliminary data.</text>
</comment>
<evidence type="ECO:0000256" key="7">
    <source>
        <dbReference type="ARBA" id="ARBA00022989"/>
    </source>
</evidence>
<evidence type="ECO:0000256" key="4">
    <source>
        <dbReference type="ARBA" id="ARBA00022617"/>
    </source>
</evidence>
<protein>
    <recommendedName>
        <fullName evidence="17">Cytochrome P450</fullName>
    </recommendedName>
</protein>
<evidence type="ECO:0000256" key="13">
    <source>
        <dbReference type="RuleBase" id="RU000461"/>
    </source>
</evidence>
<evidence type="ECO:0000256" key="3">
    <source>
        <dbReference type="ARBA" id="ARBA00010617"/>
    </source>
</evidence>
<evidence type="ECO:0000256" key="6">
    <source>
        <dbReference type="ARBA" id="ARBA00022723"/>
    </source>
</evidence>
<dbReference type="GO" id="GO:0020037">
    <property type="term" value="F:heme binding"/>
    <property type="evidence" value="ECO:0007669"/>
    <property type="project" value="InterPro"/>
</dbReference>
<reference evidence="15" key="1">
    <citation type="submission" date="2022-03" db="EMBL/GenBank/DDBJ databases">
        <title>A functionally conserved STORR gene fusion in Papaver species that diverged 16.8 million years ago.</title>
        <authorList>
            <person name="Catania T."/>
        </authorList>
    </citation>
    <scope>NUCLEOTIDE SEQUENCE</scope>
    <source>
        <strain evidence="15">S-191538</strain>
    </source>
</reference>
<dbReference type="InterPro" id="IPR036396">
    <property type="entry name" value="Cyt_P450_sf"/>
</dbReference>
<dbReference type="SUPFAM" id="SSF48264">
    <property type="entry name" value="Cytochrome P450"/>
    <property type="match status" value="1"/>
</dbReference>
<dbReference type="Pfam" id="PF00067">
    <property type="entry name" value="p450"/>
    <property type="match status" value="1"/>
</dbReference>